<reference evidence="1 2" key="3">
    <citation type="submission" date="2019-11" db="EMBL/GenBank/DDBJ databases">
        <title>A de novo genome assembly of a pear dwarfing rootstock.</title>
        <authorList>
            <person name="Wang F."/>
            <person name="Wang J."/>
            <person name="Li S."/>
            <person name="Zhang Y."/>
            <person name="Fang M."/>
            <person name="Ma L."/>
            <person name="Zhao Y."/>
            <person name="Jiang S."/>
        </authorList>
    </citation>
    <scope>NUCLEOTIDE SEQUENCE [LARGE SCALE GENOMIC DNA]</scope>
    <source>
        <strain evidence="1">S2</strain>
        <tissue evidence="1">Leaf</tissue>
    </source>
</reference>
<sequence>MEAPNQAFAPPPQQPPLDTSLEDTLELIAQSTLQFQQSTSSMIQEHSIALTKLEVQLGQIVQALNEQQPCGDGQDVNVEQSLESSCAYIHREVLEFEVPFLESLGDGLLPYQEENELKLDNESLLPIHHKKEDSKLDDEIVA</sequence>
<gene>
    <name evidence="1" type="ORF">D8674_022043</name>
</gene>
<evidence type="ECO:0000313" key="2">
    <source>
        <dbReference type="Proteomes" id="UP000327157"/>
    </source>
</evidence>
<keyword evidence="2" id="KW-1185">Reference proteome</keyword>
<protein>
    <submittedName>
        <fullName evidence="1">Uncharacterized protein</fullName>
    </submittedName>
</protein>
<dbReference type="AlphaFoldDB" id="A0A5N5GIV3"/>
<name>A0A5N5GIV3_9ROSA</name>
<proteinExistence type="predicted"/>
<reference evidence="1 2" key="1">
    <citation type="submission" date="2019-09" db="EMBL/GenBank/DDBJ databases">
        <authorList>
            <person name="Ou C."/>
        </authorList>
    </citation>
    <scope>NUCLEOTIDE SEQUENCE [LARGE SCALE GENOMIC DNA]</scope>
    <source>
        <strain evidence="1">S2</strain>
        <tissue evidence="1">Leaf</tissue>
    </source>
</reference>
<accession>A0A5N5GIV3</accession>
<reference evidence="2" key="2">
    <citation type="submission" date="2019-10" db="EMBL/GenBank/DDBJ databases">
        <title>A de novo genome assembly of a pear dwarfing rootstock.</title>
        <authorList>
            <person name="Wang F."/>
            <person name="Wang J."/>
            <person name="Li S."/>
            <person name="Zhang Y."/>
            <person name="Fang M."/>
            <person name="Ma L."/>
            <person name="Zhao Y."/>
            <person name="Jiang S."/>
        </authorList>
    </citation>
    <scope>NUCLEOTIDE SEQUENCE [LARGE SCALE GENOMIC DNA]</scope>
</reference>
<organism evidence="1 2">
    <name type="scientific">Pyrus ussuriensis x Pyrus communis</name>
    <dbReference type="NCBI Taxonomy" id="2448454"/>
    <lineage>
        <taxon>Eukaryota</taxon>
        <taxon>Viridiplantae</taxon>
        <taxon>Streptophyta</taxon>
        <taxon>Embryophyta</taxon>
        <taxon>Tracheophyta</taxon>
        <taxon>Spermatophyta</taxon>
        <taxon>Magnoliopsida</taxon>
        <taxon>eudicotyledons</taxon>
        <taxon>Gunneridae</taxon>
        <taxon>Pentapetalae</taxon>
        <taxon>rosids</taxon>
        <taxon>fabids</taxon>
        <taxon>Rosales</taxon>
        <taxon>Rosaceae</taxon>
        <taxon>Amygdaloideae</taxon>
        <taxon>Maleae</taxon>
        <taxon>Pyrus</taxon>
    </lineage>
</organism>
<evidence type="ECO:0000313" key="1">
    <source>
        <dbReference type="EMBL" id="KAB2615455.1"/>
    </source>
</evidence>
<dbReference type="EMBL" id="SMOL01000402">
    <property type="protein sequence ID" value="KAB2615455.1"/>
    <property type="molecule type" value="Genomic_DNA"/>
</dbReference>
<comment type="caution">
    <text evidence="1">The sequence shown here is derived from an EMBL/GenBank/DDBJ whole genome shotgun (WGS) entry which is preliminary data.</text>
</comment>
<dbReference type="Proteomes" id="UP000327157">
    <property type="component" value="Chromosome 3"/>
</dbReference>